<protein>
    <submittedName>
        <fullName evidence="2">Uncharacterized protein</fullName>
    </submittedName>
</protein>
<dbReference type="EMBL" id="CAJVCH010011076">
    <property type="protein sequence ID" value="CAG7669231.1"/>
    <property type="molecule type" value="Genomic_DNA"/>
</dbReference>
<feature type="compositionally biased region" description="Acidic residues" evidence="1">
    <location>
        <begin position="72"/>
        <end position="82"/>
    </location>
</feature>
<organism evidence="2 3">
    <name type="scientific">Allacma fusca</name>
    <dbReference type="NCBI Taxonomy" id="39272"/>
    <lineage>
        <taxon>Eukaryota</taxon>
        <taxon>Metazoa</taxon>
        <taxon>Ecdysozoa</taxon>
        <taxon>Arthropoda</taxon>
        <taxon>Hexapoda</taxon>
        <taxon>Collembola</taxon>
        <taxon>Symphypleona</taxon>
        <taxon>Sminthuridae</taxon>
        <taxon>Allacma</taxon>
    </lineage>
</organism>
<name>A0A8J2J4X3_9HEXA</name>
<dbReference type="Proteomes" id="UP000708208">
    <property type="component" value="Unassembled WGS sequence"/>
</dbReference>
<feature type="region of interest" description="Disordered" evidence="1">
    <location>
        <begin position="72"/>
        <end position="92"/>
    </location>
</feature>
<proteinExistence type="predicted"/>
<evidence type="ECO:0000256" key="1">
    <source>
        <dbReference type="SAM" id="MobiDB-lite"/>
    </source>
</evidence>
<reference evidence="2" key="1">
    <citation type="submission" date="2021-06" db="EMBL/GenBank/DDBJ databases">
        <authorList>
            <person name="Hodson N. C."/>
            <person name="Mongue J. A."/>
            <person name="Jaron S. K."/>
        </authorList>
    </citation>
    <scope>NUCLEOTIDE SEQUENCE</scope>
</reference>
<dbReference type="AlphaFoldDB" id="A0A8J2J4X3"/>
<sequence>MVLRRFAEWFGQLKEATLIWWRGTSKYSTAVPDTVVKVLSADHELLQFHFQPLFDVAALEQERKLLQELMTDDEDEDEEEFFDPVGNLEDWV</sequence>
<evidence type="ECO:0000313" key="3">
    <source>
        <dbReference type="Proteomes" id="UP000708208"/>
    </source>
</evidence>
<comment type="caution">
    <text evidence="2">The sequence shown here is derived from an EMBL/GenBank/DDBJ whole genome shotgun (WGS) entry which is preliminary data.</text>
</comment>
<evidence type="ECO:0000313" key="2">
    <source>
        <dbReference type="EMBL" id="CAG7669231.1"/>
    </source>
</evidence>
<keyword evidence="3" id="KW-1185">Reference proteome</keyword>
<accession>A0A8J2J4X3</accession>
<gene>
    <name evidence="2" type="ORF">AFUS01_LOCUS1985</name>
</gene>